<protein>
    <submittedName>
        <fullName evidence="4">Glutathione S-transferase family protein</fullName>
    </submittedName>
</protein>
<dbReference type="SFLD" id="SFLDS00019">
    <property type="entry name" value="Glutathione_Transferase_(cytos"/>
    <property type="match status" value="1"/>
</dbReference>
<evidence type="ECO:0000259" key="3">
    <source>
        <dbReference type="PROSITE" id="PS50405"/>
    </source>
</evidence>
<comment type="similarity">
    <text evidence="1">Belongs to the GST superfamily.</text>
</comment>
<gene>
    <name evidence="4" type="ORF">ACFPFW_13255</name>
</gene>
<dbReference type="InterPro" id="IPR040079">
    <property type="entry name" value="Glutathione_S-Trfase"/>
</dbReference>
<evidence type="ECO:0000313" key="4">
    <source>
        <dbReference type="EMBL" id="MFC5068978.1"/>
    </source>
</evidence>
<feature type="domain" description="GST C-terminal" evidence="3">
    <location>
        <begin position="86"/>
        <end position="206"/>
    </location>
</feature>
<dbReference type="PANTHER" id="PTHR44051:SF19">
    <property type="entry name" value="DISULFIDE-BOND OXIDOREDUCTASE YFCG"/>
    <property type="match status" value="1"/>
</dbReference>
<dbReference type="Gene3D" id="3.40.30.10">
    <property type="entry name" value="Glutaredoxin"/>
    <property type="match status" value="1"/>
</dbReference>
<dbReference type="SFLD" id="SFLDG00358">
    <property type="entry name" value="Main_(cytGST)"/>
    <property type="match status" value="1"/>
</dbReference>
<dbReference type="PROSITE" id="PS50404">
    <property type="entry name" value="GST_NTER"/>
    <property type="match status" value="1"/>
</dbReference>
<dbReference type="Gene3D" id="1.20.1050.10">
    <property type="match status" value="1"/>
</dbReference>
<dbReference type="RefSeq" id="WP_114956801.1">
    <property type="nucleotide sequence ID" value="NZ_JBHSJF010000006.1"/>
</dbReference>
<dbReference type="CDD" id="cd03180">
    <property type="entry name" value="GST_C_2"/>
    <property type="match status" value="1"/>
</dbReference>
<dbReference type="InterPro" id="IPR004046">
    <property type="entry name" value="GST_C"/>
</dbReference>
<reference evidence="5" key="1">
    <citation type="journal article" date="2019" name="Int. J. Syst. Evol. Microbiol.">
        <title>The Global Catalogue of Microorganisms (GCM) 10K type strain sequencing project: providing services to taxonomists for standard genome sequencing and annotation.</title>
        <authorList>
            <consortium name="The Broad Institute Genomics Platform"/>
            <consortium name="The Broad Institute Genome Sequencing Center for Infectious Disease"/>
            <person name="Wu L."/>
            <person name="Ma J."/>
        </authorList>
    </citation>
    <scope>NUCLEOTIDE SEQUENCE [LARGE SCALE GENOMIC DNA]</scope>
    <source>
        <strain evidence="5">CGMCC 1.16444</strain>
    </source>
</reference>
<dbReference type="Proteomes" id="UP001595796">
    <property type="component" value="Unassembled WGS sequence"/>
</dbReference>
<dbReference type="SUPFAM" id="SSF52833">
    <property type="entry name" value="Thioredoxin-like"/>
    <property type="match status" value="1"/>
</dbReference>
<dbReference type="SFLD" id="SFLDG01150">
    <property type="entry name" value="Main.1:_Beta-like"/>
    <property type="match status" value="1"/>
</dbReference>
<feature type="domain" description="GST N-terminal" evidence="2">
    <location>
        <begin position="1"/>
        <end position="81"/>
    </location>
</feature>
<evidence type="ECO:0000256" key="1">
    <source>
        <dbReference type="RuleBase" id="RU003494"/>
    </source>
</evidence>
<dbReference type="PANTHER" id="PTHR44051">
    <property type="entry name" value="GLUTATHIONE S-TRANSFERASE-RELATED"/>
    <property type="match status" value="1"/>
</dbReference>
<accession>A0ABV9Z230</accession>
<organism evidence="4 5">
    <name type="scientific">Flaviflagellibacter deserti</name>
    <dbReference type="NCBI Taxonomy" id="2267266"/>
    <lineage>
        <taxon>Bacteria</taxon>
        <taxon>Pseudomonadati</taxon>
        <taxon>Pseudomonadota</taxon>
        <taxon>Alphaproteobacteria</taxon>
        <taxon>Hyphomicrobiales</taxon>
        <taxon>Flaviflagellibacter</taxon>
    </lineage>
</organism>
<keyword evidence="5" id="KW-1185">Reference proteome</keyword>
<proteinExistence type="inferred from homology"/>
<dbReference type="InterPro" id="IPR010987">
    <property type="entry name" value="Glutathione-S-Trfase_C-like"/>
</dbReference>
<evidence type="ECO:0000259" key="2">
    <source>
        <dbReference type="PROSITE" id="PS50404"/>
    </source>
</evidence>
<dbReference type="Pfam" id="PF00043">
    <property type="entry name" value="GST_C"/>
    <property type="match status" value="1"/>
</dbReference>
<evidence type="ECO:0000313" key="5">
    <source>
        <dbReference type="Proteomes" id="UP001595796"/>
    </source>
</evidence>
<name>A0ABV9Z230_9HYPH</name>
<comment type="caution">
    <text evidence="4">The sequence shown here is derived from an EMBL/GenBank/DDBJ whole genome shotgun (WGS) entry which is preliminary data.</text>
</comment>
<dbReference type="SUPFAM" id="SSF47616">
    <property type="entry name" value="GST C-terminal domain-like"/>
    <property type="match status" value="1"/>
</dbReference>
<dbReference type="InterPro" id="IPR036282">
    <property type="entry name" value="Glutathione-S-Trfase_C_sf"/>
</dbReference>
<dbReference type="CDD" id="cd03047">
    <property type="entry name" value="GST_N_2"/>
    <property type="match status" value="1"/>
</dbReference>
<dbReference type="EMBL" id="JBHSJF010000006">
    <property type="protein sequence ID" value="MFC5068978.1"/>
    <property type="molecule type" value="Genomic_DNA"/>
</dbReference>
<dbReference type="Pfam" id="PF02798">
    <property type="entry name" value="GST_N"/>
    <property type="match status" value="1"/>
</dbReference>
<dbReference type="InterPro" id="IPR036249">
    <property type="entry name" value="Thioredoxin-like_sf"/>
</dbReference>
<dbReference type="PROSITE" id="PS50405">
    <property type="entry name" value="GST_CTER"/>
    <property type="match status" value="1"/>
</dbReference>
<sequence length="206" mass="22764">MLKIWGRANSVNVKKVMWCVGELGIPHERVDAGLAFGINNTPEFKAKNPNGLVPLIDDDGFILWESNAIVRYLSAKYGSGSLWASDPAVRAMGDKWMDWPTSTLVPEFRKVFHNIVRRPPAERDHAEAAEGIAACSKLFAMVDGALSTQPYLSGQALGMGDIPLGCFAYLWLSMPIERPSMPHLEAWYGKLKERPAYQSGVMTPLS</sequence>
<dbReference type="InterPro" id="IPR004045">
    <property type="entry name" value="Glutathione_S-Trfase_N"/>
</dbReference>